<sequence>MNPDHARHLVSFGATERASPESTADEFAAAMRIGMRRLKWIRDRTQRGRETRGPTPRYRGRNTGHPWASPVPLERARPPFTVIASGALQQHR</sequence>
<accession>A0A1J5R0S0</accession>
<reference evidence="2" key="1">
    <citation type="submission" date="2016-10" db="EMBL/GenBank/DDBJ databases">
        <title>Sequence of Gallionella enrichment culture.</title>
        <authorList>
            <person name="Poehlein A."/>
            <person name="Muehling M."/>
            <person name="Daniel R."/>
        </authorList>
    </citation>
    <scope>NUCLEOTIDE SEQUENCE</scope>
</reference>
<evidence type="ECO:0000313" key="2">
    <source>
        <dbReference type="EMBL" id="OIQ85556.1"/>
    </source>
</evidence>
<dbReference type="EMBL" id="MLJW01000536">
    <property type="protein sequence ID" value="OIQ85556.1"/>
    <property type="molecule type" value="Genomic_DNA"/>
</dbReference>
<feature type="region of interest" description="Disordered" evidence="1">
    <location>
        <begin position="42"/>
        <end position="74"/>
    </location>
</feature>
<comment type="caution">
    <text evidence="2">The sequence shown here is derived from an EMBL/GenBank/DDBJ whole genome shotgun (WGS) entry which is preliminary data.</text>
</comment>
<proteinExistence type="predicted"/>
<gene>
    <name evidence="2" type="ORF">GALL_326150</name>
</gene>
<dbReference type="AlphaFoldDB" id="A0A1J5R0S0"/>
<evidence type="ECO:0000256" key="1">
    <source>
        <dbReference type="SAM" id="MobiDB-lite"/>
    </source>
</evidence>
<feature type="region of interest" description="Disordered" evidence="1">
    <location>
        <begin position="1"/>
        <end position="24"/>
    </location>
</feature>
<organism evidence="2">
    <name type="scientific">mine drainage metagenome</name>
    <dbReference type="NCBI Taxonomy" id="410659"/>
    <lineage>
        <taxon>unclassified sequences</taxon>
        <taxon>metagenomes</taxon>
        <taxon>ecological metagenomes</taxon>
    </lineage>
</organism>
<protein>
    <submittedName>
        <fullName evidence="2">Uncharacterized protein</fullName>
    </submittedName>
</protein>
<name>A0A1J5R0S0_9ZZZZ</name>
<feature type="compositionally biased region" description="Basic and acidic residues" evidence="1">
    <location>
        <begin position="42"/>
        <end position="52"/>
    </location>
</feature>